<evidence type="ECO:0000313" key="2">
    <source>
        <dbReference type="Proteomes" id="UP001433508"/>
    </source>
</evidence>
<name>A0ACC3SZQ1_LIPKO</name>
<reference evidence="2" key="1">
    <citation type="journal article" date="2024" name="Front. Bioeng. Biotechnol.">
        <title>Genome-scale model development and genomic sequencing of the oleaginous clade Lipomyces.</title>
        <authorList>
            <person name="Czajka J.J."/>
            <person name="Han Y."/>
            <person name="Kim J."/>
            <person name="Mondo S.J."/>
            <person name="Hofstad B.A."/>
            <person name="Robles A."/>
            <person name="Haridas S."/>
            <person name="Riley R."/>
            <person name="LaButti K."/>
            <person name="Pangilinan J."/>
            <person name="Andreopoulos W."/>
            <person name="Lipzen A."/>
            <person name="Yan J."/>
            <person name="Wang M."/>
            <person name="Ng V."/>
            <person name="Grigoriev I.V."/>
            <person name="Spatafora J.W."/>
            <person name="Magnuson J.K."/>
            <person name="Baker S.E."/>
            <person name="Pomraning K.R."/>
        </authorList>
    </citation>
    <scope>NUCLEOTIDE SEQUENCE [LARGE SCALE GENOMIC DNA]</scope>
    <source>
        <strain evidence="2">CBS 7786</strain>
    </source>
</reference>
<dbReference type="EMBL" id="MU971374">
    <property type="protein sequence ID" value="KAK9237121.1"/>
    <property type="molecule type" value="Genomic_DNA"/>
</dbReference>
<evidence type="ECO:0000313" key="1">
    <source>
        <dbReference type="EMBL" id="KAK9237121.1"/>
    </source>
</evidence>
<dbReference type="Proteomes" id="UP001433508">
    <property type="component" value="Unassembled WGS sequence"/>
</dbReference>
<accession>A0ACC3SZQ1</accession>
<proteinExistence type="predicted"/>
<organism evidence="1 2">
    <name type="scientific">Lipomyces kononenkoae</name>
    <name type="common">Yeast</name>
    <dbReference type="NCBI Taxonomy" id="34357"/>
    <lineage>
        <taxon>Eukaryota</taxon>
        <taxon>Fungi</taxon>
        <taxon>Dikarya</taxon>
        <taxon>Ascomycota</taxon>
        <taxon>Saccharomycotina</taxon>
        <taxon>Lipomycetes</taxon>
        <taxon>Lipomycetales</taxon>
        <taxon>Lipomycetaceae</taxon>
        <taxon>Lipomyces</taxon>
    </lineage>
</organism>
<protein>
    <submittedName>
        <fullName evidence="1">Uncharacterized protein</fullName>
    </submittedName>
</protein>
<keyword evidence="2" id="KW-1185">Reference proteome</keyword>
<sequence>MHAFKFQAIVAPEELVSSLMGPAEGKLGDWKLWRLWSEDLERVARTTWESQRPLCAWGSGICRWLWGNGTQQTSPRRAADGGSAMSRVKISVELIFGLTLQRWTSNGFKDPLKCESSRVAAFYIMSVWLTNIKTCLDGRNEVSDVFGSKPPCLADYLRVEEDADDAEDAVDGGEMVE</sequence>
<gene>
    <name evidence="1" type="ORF">V1525DRAFT_405033</name>
</gene>
<comment type="caution">
    <text evidence="1">The sequence shown here is derived from an EMBL/GenBank/DDBJ whole genome shotgun (WGS) entry which is preliminary data.</text>
</comment>